<comment type="caution">
    <text evidence="1">The sequence shown here is derived from an EMBL/GenBank/DDBJ whole genome shotgun (WGS) entry which is preliminary data.</text>
</comment>
<evidence type="ECO:0000313" key="2">
    <source>
        <dbReference type="Proteomes" id="UP001172082"/>
    </source>
</evidence>
<sequence>MSAKKNKKIEFTYPRPKFFEFQSIGFPYATKEHDEQGEEEGNGNLLKAKFRFPLILSGKFNLVGEFNYNRERLFVPEATAPGWGNIIGKRAGFSVFAERKYENKNFLIAHVSYKSVAENLKFIDINKNSGFSATVVWGKEKDENTKIGVGVSASTNLGRFGISPVLAYTKKFNERNYLEFLLPKRIQYRHLMTNKLYFFSSIELEGRNYALDNRTLNGYNNLELRRSDAVATFGLEREIHDWLWMSFTMGLTKPLNNIIVEQGERGRNHIEQFNTHIQPFVSVSIFTVLPQKLCKKFGVK</sequence>
<organism evidence="1 2">
    <name type="scientific">Splendidivirga corallicola</name>
    <dbReference type="NCBI Taxonomy" id="3051826"/>
    <lineage>
        <taxon>Bacteria</taxon>
        <taxon>Pseudomonadati</taxon>
        <taxon>Bacteroidota</taxon>
        <taxon>Cytophagia</taxon>
        <taxon>Cytophagales</taxon>
        <taxon>Splendidivirgaceae</taxon>
        <taxon>Splendidivirga</taxon>
    </lineage>
</organism>
<dbReference type="EMBL" id="JAUJEA010000013">
    <property type="protein sequence ID" value="MDN5204790.1"/>
    <property type="molecule type" value="Genomic_DNA"/>
</dbReference>
<keyword evidence="2" id="KW-1185">Reference proteome</keyword>
<protein>
    <recommendedName>
        <fullName evidence="3">Bacterial surface antigen (D15) domain-containing protein</fullName>
    </recommendedName>
</protein>
<reference evidence="1" key="1">
    <citation type="submission" date="2023-06" db="EMBL/GenBank/DDBJ databases">
        <title>Genomic of Parafulvivirga corallium.</title>
        <authorList>
            <person name="Wang G."/>
        </authorList>
    </citation>
    <scope>NUCLEOTIDE SEQUENCE</scope>
    <source>
        <strain evidence="1">BMA10</strain>
    </source>
</reference>
<name>A0ABT8KVJ2_9BACT</name>
<proteinExistence type="predicted"/>
<gene>
    <name evidence="1" type="ORF">QQ008_25595</name>
</gene>
<evidence type="ECO:0008006" key="3">
    <source>
        <dbReference type="Google" id="ProtNLM"/>
    </source>
</evidence>
<evidence type="ECO:0000313" key="1">
    <source>
        <dbReference type="EMBL" id="MDN5204790.1"/>
    </source>
</evidence>
<dbReference type="RefSeq" id="WP_346754814.1">
    <property type="nucleotide sequence ID" value="NZ_JAUJEA010000013.1"/>
</dbReference>
<dbReference type="Proteomes" id="UP001172082">
    <property type="component" value="Unassembled WGS sequence"/>
</dbReference>
<accession>A0ABT8KVJ2</accession>